<sequence length="54" mass="6185">MYNCKIESNSNSMYVEPVSINEILDIVKCLKNKRSSGEDEISSIIIKKCINIYN</sequence>
<gene>
    <name evidence="1" type="ORF">CALMAC_LOCUS5381</name>
    <name evidence="2" type="ORF">CALMAC_LOCUS6761</name>
</gene>
<protein>
    <submittedName>
        <fullName evidence="2">Uncharacterized protein</fullName>
    </submittedName>
</protein>
<dbReference type="EMBL" id="CAACVG010007110">
    <property type="protein sequence ID" value="VEN43703.1"/>
    <property type="molecule type" value="Genomic_DNA"/>
</dbReference>
<dbReference type="Proteomes" id="UP000410492">
    <property type="component" value="Unassembled WGS sequence"/>
</dbReference>
<evidence type="ECO:0000313" key="3">
    <source>
        <dbReference type="Proteomes" id="UP000410492"/>
    </source>
</evidence>
<reference evidence="2 3" key="1">
    <citation type="submission" date="2019-01" db="EMBL/GenBank/DDBJ databases">
        <authorList>
            <person name="Sayadi A."/>
        </authorList>
    </citation>
    <scope>NUCLEOTIDE SEQUENCE [LARGE SCALE GENOMIC DNA]</scope>
</reference>
<dbReference type="EMBL" id="CAACVG010006778">
    <property type="protein sequence ID" value="VEN41626.1"/>
    <property type="molecule type" value="Genomic_DNA"/>
</dbReference>
<evidence type="ECO:0000313" key="1">
    <source>
        <dbReference type="EMBL" id="VEN41626.1"/>
    </source>
</evidence>
<keyword evidence="3" id="KW-1185">Reference proteome</keyword>
<evidence type="ECO:0000313" key="2">
    <source>
        <dbReference type="EMBL" id="VEN43703.1"/>
    </source>
</evidence>
<proteinExistence type="predicted"/>
<name>A0A653C7L3_CALMS</name>
<dbReference type="AlphaFoldDB" id="A0A653C7L3"/>
<accession>A0A653C7L3</accession>
<organism evidence="2 3">
    <name type="scientific">Callosobruchus maculatus</name>
    <name type="common">Southern cowpea weevil</name>
    <name type="synonym">Pulse bruchid</name>
    <dbReference type="NCBI Taxonomy" id="64391"/>
    <lineage>
        <taxon>Eukaryota</taxon>
        <taxon>Metazoa</taxon>
        <taxon>Ecdysozoa</taxon>
        <taxon>Arthropoda</taxon>
        <taxon>Hexapoda</taxon>
        <taxon>Insecta</taxon>
        <taxon>Pterygota</taxon>
        <taxon>Neoptera</taxon>
        <taxon>Endopterygota</taxon>
        <taxon>Coleoptera</taxon>
        <taxon>Polyphaga</taxon>
        <taxon>Cucujiformia</taxon>
        <taxon>Chrysomeloidea</taxon>
        <taxon>Chrysomelidae</taxon>
        <taxon>Bruchinae</taxon>
        <taxon>Bruchini</taxon>
        <taxon>Callosobruchus</taxon>
    </lineage>
</organism>